<gene>
    <name evidence="15" type="ORF">ECRASSUSDP1_LOCUS26361</name>
</gene>
<dbReference type="SMART" id="SM00487">
    <property type="entry name" value="DEXDc"/>
    <property type="match status" value="1"/>
</dbReference>
<evidence type="ECO:0000256" key="7">
    <source>
        <dbReference type="ARBA" id="ARBA00022884"/>
    </source>
</evidence>
<proteinExistence type="inferred from homology"/>
<dbReference type="InterPro" id="IPR012541">
    <property type="entry name" value="DBP10_C"/>
</dbReference>
<evidence type="ECO:0000313" key="16">
    <source>
        <dbReference type="Proteomes" id="UP001295684"/>
    </source>
</evidence>
<evidence type="ECO:0000256" key="10">
    <source>
        <dbReference type="SAM" id="Coils"/>
    </source>
</evidence>
<organism evidence="15 16">
    <name type="scientific">Euplotes crassus</name>
    <dbReference type="NCBI Taxonomy" id="5936"/>
    <lineage>
        <taxon>Eukaryota</taxon>
        <taxon>Sar</taxon>
        <taxon>Alveolata</taxon>
        <taxon>Ciliophora</taxon>
        <taxon>Intramacronucleata</taxon>
        <taxon>Spirotrichea</taxon>
        <taxon>Hypotrichia</taxon>
        <taxon>Euplotida</taxon>
        <taxon>Euplotidae</taxon>
        <taxon>Moneuplotes</taxon>
    </lineage>
</organism>
<dbReference type="AlphaFoldDB" id="A0AAD1Y538"/>
<dbReference type="Proteomes" id="UP001295684">
    <property type="component" value="Unassembled WGS sequence"/>
</dbReference>
<keyword evidence="5" id="KW-0347">Helicase</keyword>
<dbReference type="CDD" id="cd18787">
    <property type="entry name" value="SF2_C_DEAD"/>
    <property type="match status" value="1"/>
</dbReference>
<dbReference type="InterPro" id="IPR014001">
    <property type="entry name" value="Helicase_ATP-bd"/>
</dbReference>
<evidence type="ECO:0000259" key="13">
    <source>
        <dbReference type="PROSITE" id="PS51194"/>
    </source>
</evidence>
<evidence type="ECO:0000256" key="11">
    <source>
        <dbReference type="SAM" id="MobiDB-lite"/>
    </source>
</evidence>
<dbReference type="InterPro" id="IPR011545">
    <property type="entry name" value="DEAD/DEAH_box_helicase_dom"/>
</dbReference>
<feature type="domain" description="DEAD-box RNA helicase Q" evidence="14">
    <location>
        <begin position="32"/>
        <end position="60"/>
    </location>
</feature>
<dbReference type="GO" id="GO:0005634">
    <property type="term" value="C:nucleus"/>
    <property type="evidence" value="ECO:0007669"/>
    <property type="project" value="InterPro"/>
</dbReference>
<protein>
    <recommendedName>
        <fullName evidence="2">RNA helicase</fullName>
        <ecNumber evidence="2">3.6.4.13</ecNumber>
    </recommendedName>
</protein>
<feature type="short sequence motif" description="Q motif" evidence="9">
    <location>
        <begin position="32"/>
        <end position="60"/>
    </location>
</feature>
<evidence type="ECO:0000256" key="4">
    <source>
        <dbReference type="ARBA" id="ARBA00022801"/>
    </source>
</evidence>
<sequence length="841" mass="97398">MGDFYNDDIMVDEHHNPFEEKKEFKKKKKRGGGFQSYNLSNFLFRAVMAMGYKLPTPIQRKTIPTVLEGQNIVAMARTGSGKTGAFLIPMIEKLKCHSQIVGARCVILSPTREIAMQTASFFKSFSKFTDLRYALLVGGNEMETQFEKLAQNPDVIIATPGRLMHHINEVGLSLNMVEIAIYDEADRIFEMGFAEQIVTINNKMPKNKQILLFSATIPPSLANFTLSGIGDYKMIKLHQEYTLSDQLKCHFFITRSTDKPAALLYLLKEHIKEEELTIIFAATKYHVDYLQQLLLTAGLKSNYIYGAMDQSQRENAVALFRKKRFPILIVTDVAARGIDIPFLSNVIHYDFPPSMKLFIHRSGRTARNGQSGRSFSLLTKHELPFLIEASIYVGRKYVNNVDELSPEDRKEALENPSISLYGQILQKVLDTYSSDVETAYDRNSNLEALEKVMKNALKKYNKHKNSASTASVKTAKELGIIGIHPLTLNRVGTEDAALMNFQNAIKSFRPKMNAIECMYTRYKQDKDLERLQDILNKQKKEINKRDVQQKVKEQAQKLKEEAEEDIYKKERKAAERQKKIEEANAQLEDKSQKKLNLSAHDRKKLKKMNKKERQMFFEALKENPKKNKRQKIAEEGSDKKSEFYITYDKDEKAENMWGKNEKFNMEDLNLNLLPDDEKSLLKTQQSMKWDAKKKKYVQVNERKDGSKIKNEAGKVINYKKDKDPELYKKWVKRTHLKIQDTGEHEDKRTVDNAQQFHQGRRDMKRMGKKASNIKGKDKQQVRKMEQIEKMKKKKRKVKELQKGKRRNPNSASSRAFQKRIQNKVEARSRPTRSKIILSARK</sequence>
<dbReference type="PROSITE" id="PS51192">
    <property type="entry name" value="HELICASE_ATP_BIND_1"/>
    <property type="match status" value="1"/>
</dbReference>
<feature type="coiled-coil region" evidence="10">
    <location>
        <begin position="528"/>
        <end position="600"/>
    </location>
</feature>
<dbReference type="InterPro" id="IPR027417">
    <property type="entry name" value="P-loop_NTPase"/>
</dbReference>
<dbReference type="GO" id="GO:0005829">
    <property type="term" value="C:cytosol"/>
    <property type="evidence" value="ECO:0007669"/>
    <property type="project" value="TreeGrafter"/>
</dbReference>
<keyword evidence="3" id="KW-0547">Nucleotide-binding</keyword>
<dbReference type="EMBL" id="CAMPGE010027168">
    <property type="protein sequence ID" value="CAI2384822.1"/>
    <property type="molecule type" value="Genomic_DNA"/>
</dbReference>
<evidence type="ECO:0000256" key="1">
    <source>
        <dbReference type="ARBA" id="ARBA00010379"/>
    </source>
</evidence>
<feature type="domain" description="Helicase ATP-binding" evidence="12">
    <location>
        <begin position="63"/>
        <end position="235"/>
    </location>
</feature>
<evidence type="ECO:0000256" key="8">
    <source>
        <dbReference type="ARBA" id="ARBA00047984"/>
    </source>
</evidence>
<evidence type="ECO:0000256" key="6">
    <source>
        <dbReference type="ARBA" id="ARBA00022840"/>
    </source>
</evidence>
<comment type="catalytic activity">
    <reaction evidence="8">
        <text>ATP + H2O = ADP + phosphate + H(+)</text>
        <dbReference type="Rhea" id="RHEA:13065"/>
        <dbReference type="ChEBI" id="CHEBI:15377"/>
        <dbReference type="ChEBI" id="CHEBI:15378"/>
        <dbReference type="ChEBI" id="CHEBI:30616"/>
        <dbReference type="ChEBI" id="CHEBI:43474"/>
        <dbReference type="ChEBI" id="CHEBI:456216"/>
        <dbReference type="EC" id="3.6.4.13"/>
    </reaction>
</comment>
<dbReference type="SMART" id="SM00490">
    <property type="entry name" value="HELICc"/>
    <property type="match status" value="1"/>
</dbReference>
<dbReference type="Pfam" id="PF00270">
    <property type="entry name" value="DEAD"/>
    <property type="match status" value="1"/>
</dbReference>
<reference evidence="15" key="1">
    <citation type="submission" date="2023-07" db="EMBL/GenBank/DDBJ databases">
        <authorList>
            <consortium name="AG Swart"/>
            <person name="Singh M."/>
            <person name="Singh A."/>
            <person name="Seah K."/>
            <person name="Emmerich C."/>
        </authorList>
    </citation>
    <scope>NUCLEOTIDE SEQUENCE</scope>
    <source>
        <strain evidence="15">DP1</strain>
    </source>
</reference>
<evidence type="ECO:0000256" key="5">
    <source>
        <dbReference type="ARBA" id="ARBA00022806"/>
    </source>
</evidence>
<dbReference type="PROSITE" id="PS51194">
    <property type="entry name" value="HELICASE_CTER"/>
    <property type="match status" value="1"/>
</dbReference>
<dbReference type="PROSITE" id="PS51195">
    <property type="entry name" value="Q_MOTIF"/>
    <property type="match status" value="1"/>
</dbReference>
<dbReference type="PANTHER" id="PTHR47959:SF8">
    <property type="entry name" value="RNA HELICASE"/>
    <property type="match status" value="1"/>
</dbReference>
<keyword evidence="10" id="KW-0175">Coiled coil</keyword>
<feature type="compositionally biased region" description="Basic and acidic residues" evidence="11">
    <location>
        <begin position="774"/>
        <end position="789"/>
    </location>
</feature>
<dbReference type="PANTHER" id="PTHR47959">
    <property type="entry name" value="ATP-DEPENDENT RNA HELICASE RHLE-RELATED"/>
    <property type="match status" value="1"/>
</dbReference>
<dbReference type="Gene3D" id="3.40.50.300">
    <property type="entry name" value="P-loop containing nucleotide triphosphate hydrolases"/>
    <property type="match status" value="2"/>
</dbReference>
<comment type="similarity">
    <text evidence="1">Belongs to the DEAD box helicase family. DDX54/DBP10 subfamily.</text>
</comment>
<keyword evidence="16" id="KW-1185">Reference proteome</keyword>
<dbReference type="InterPro" id="IPR014014">
    <property type="entry name" value="RNA_helicase_DEAD_Q_motif"/>
</dbReference>
<keyword evidence="7" id="KW-0694">RNA-binding</keyword>
<evidence type="ECO:0000256" key="3">
    <source>
        <dbReference type="ARBA" id="ARBA00022741"/>
    </source>
</evidence>
<dbReference type="GO" id="GO:0003723">
    <property type="term" value="F:RNA binding"/>
    <property type="evidence" value="ECO:0007669"/>
    <property type="project" value="UniProtKB-KW"/>
</dbReference>
<keyword evidence="4" id="KW-0378">Hydrolase</keyword>
<dbReference type="InterPro" id="IPR001650">
    <property type="entry name" value="Helicase_C-like"/>
</dbReference>
<evidence type="ECO:0000256" key="9">
    <source>
        <dbReference type="PROSITE-ProRule" id="PRU00552"/>
    </source>
</evidence>
<evidence type="ECO:0000259" key="14">
    <source>
        <dbReference type="PROSITE" id="PS51195"/>
    </source>
</evidence>
<dbReference type="GO" id="GO:0003724">
    <property type="term" value="F:RNA helicase activity"/>
    <property type="evidence" value="ECO:0007669"/>
    <property type="project" value="UniProtKB-EC"/>
</dbReference>
<dbReference type="EC" id="3.6.4.13" evidence="2"/>
<dbReference type="GO" id="GO:0005524">
    <property type="term" value="F:ATP binding"/>
    <property type="evidence" value="ECO:0007669"/>
    <property type="project" value="UniProtKB-KW"/>
</dbReference>
<dbReference type="SUPFAM" id="SSF52540">
    <property type="entry name" value="P-loop containing nucleoside triphosphate hydrolases"/>
    <property type="match status" value="1"/>
</dbReference>
<name>A0AAD1Y538_EUPCR</name>
<evidence type="ECO:0000259" key="12">
    <source>
        <dbReference type="PROSITE" id="PS51192"/>
    </source>
</evidence>
<evidence type="ECO:0000256" key="2">
    <source>
        <dbReference type="ARBA" id="ARBA00012552"/>
    </source>
</evidence>
<accession>A0AAD1Y538</accession>
<dbReference type="GO" id="GO:0016787">
    <property type="term" value="F:hydrolase activity"/>
    <property type="evidence" value="ECO:0007669"/>
    <property type="project" value="UniProtKB-KW"/>
</dbReference>
<dbReference type="Pfam" id="PF00271">
    <property type="entry name" value="Helicase_C"/>
    <property type="match status" value="1"/>
</dbReference>
<feature type="compositionally biased region" description="Basic residues" evidence="11">
    <location>
        <begin position="790"/>
        <end position="807"/>
    </location>
</feature>
<evidence type="ECO:0000313" key="15">
    <source>
        <dbReference type="EMBL" id="CAI2384822.1"/>
    </source>
</evidence>
<feature type="domain" description="Helicase C-terminal" evidence="13">
    <location>
        <begin position="266"/>
        <end position="412"/>
    </location>
</feature>
<feature type="region of interest" description="Disordered" evidence="11">
    <location>
        <begin position="755"/>
        <end position="841"/>
    </location>
</feature>
<dbReference type="InterPro" id="IPR050079">
    <property type="entry name" value="DEAD_box_RNA_helicase"/>
</dbReference>
<dbReference type="Pfam" id="PF08147">
    <property type="entry name" value="DBP10CT"/>
    <property type="match status" value="1"/>
</dbReference>
<dbReference type="SMART" id="SM01123">
    <property type="entry name" value="DBP10CT"/>
    <property type="match status" value="1"/>
</dbReference>
<keyword evidence="6" id="KW-0067">ATP-binding</keyword>
<comment type="caution">
    <text evidence="15">The sequence shown here is derived from an EMBL/GenBank/DDBJ whole genome shotgun (WGS) entry which is preliminary data.</text>
</comment>